<reference evidence="5" key="2">
    <citation type="submission" date="2015-05" db="EMBL/GenBank/DDBJ databases">
        <title>Complete genome sequence of Corynebacterium mustelae DSM 45274, isolated from various tissues of a male ferret with lethal sepsis.</title>
        <authorList>
            <person name="Ruckert C."/>
            <person name="Albersmeier A."/>
            <person name="Winkler A."/>
            <person name="Tauch A."/>
        </authorList>
    </citation>
    <scope>NUCLEOTIDE SEQUENCE [LARGE SCALE GENOMIC DNA]</scope>
    <source>
        <strain evidence="5">DSM 45274</strain>
    </source>
</reference>
<dbReference type="Pfam" id="PF17173">
    <property type="entry name" value="DUF5129"/>
    <property type="match status" value="1"/>
</dbReference>
<name>A0A0G3H188_9CORY</name>
<feature type="domain" description="DUF5129" evidence="3">
    <location>
        <begin position="75"/>
        <end position="233"/>
    </location>
</feature>
<feature type="region of interest" description="Disordered" evidence="1">
    <location>
        <begin position="423"/>
        <end position="449"/>
    </location>
</feature>
<keyword evidence="2" id="KW-1133">Transmembrane helix</keyword>
<gene>
    <name evidence="4" type="ORF">CMUST_14240</name>
</gene>
<dbReference type="PATRIC" id="fig|571915.4.peg.3060"/>
<feature type="compositionally biased region" description="Low complexity" evidence="1">
    <location>
        <begin position="424"/>
        <end position="438"/>
    </location>
</feature>
<evidence type="ECO:0000259" key="3">
    <source>
        <dbReference type="Pfam" id="PF17173"/>
    </source>
</evidence>
<dbReference type="OrthoDB" id="4423347at2"/>
<feature type="transmembrane region" description="Helical" evidence="2">
    <location>
        <begin position="174"/>
        <end position="197"/>
    </location>
</feature>
<dbReference type="InterPro" id="IPR033435">
    <property type="entry name" value="DUF5129"/>
</dbReference>
<sequence length="449" mass="49343">MSRFFALVSALLFSVLTLGVFGGSYAYAQVATSVEIIDPDDILSEAEEQDLTTYTEQAPLPEPITTVTFIVLRHGDEPFNDFVVNYLKSNRPDLLNPTQDKFADGSVTFALATESRLVGTYVGDDVDNVIQLRSNPDRFVDEMKPALGDGNWVAGLKTGVDTVAAGPEEPGSNIIPIILFSGLGISTLGGLFAAIAATRKKTRATAREQYDFISQNYGRLAQELTRIDVQANNLNNPLVDAELRSQWEDIRDGFLAVHEDMMSLPEFSGPEDKTLYKHAKKIATIHEKVEQVVAAEKNLETLHKLETGDIATRRNQLEDIRSDILSGSLKTEKPAHREAITALQNRCDALFNQLGSPQFISDYARLIKDYQTILTHVREEQFTHVPETTHAPTLGSSDWRPGYGYNGYVPYMIMHTMDQEAQAATSSSSSSNSTSFSGGFSGAGVSGRF</sequence>
<dbReference type="RefSeq" id="WP_047263034.1">
    <property type="nucleotide sequence ID" value="NZ_CP011542.1"/>
</dbReference>
<keyword evidence="2" id="KW-0472">Membrane</keyword>
<organism evidence="4 5">
    <name type="scientific">Corynebacterium mustelae</name>
    <dbReference type="NCBI Taxonomy" id="571915"/>
    <lineage>
        <taxon>Bacteria</taxon>
        <taxon>Bacillati</taxon>
        <taxon>Actinomycetota</taxon>
        <taxon>Actinomycetes</taxon>
        <taxon>Mycobacteriales</taxon>
        <taxon>Corynebacteriaceae</taxon>
        <taxon>Corynebacterium</taxon>
    </lineage>
</organism>
<feature type="compositionally biased region" description="Gly residues" evidence="1">
    <location>
        <begin position="439"/>
        <end position="449"/>
    </location>
</feature>
<protein>
    <recommendedName>
        <fullName evidence="3">DUF5129 domain-containing protein</fullName>
    </recommendedName>
</protein>
<evidence type="ECO:0000256" key="2">
    <source>
        <dbReference type="SAM" id="Phobius"/>
    </source>
</evidence>
<dbReference type="Proteomes" id="UP000035199">
    <property type="component" value="Chromosome"/>
</dbReference>
<dbReference type="KEGG" id="cmv:CMUST_14240"/>
<proteinExistence type="predicted"/>
<dbReference type="AlphaFoldDB" id="A0A0G3H188"/>
<evidence type="ECO:0000313" key="5">
    <source>
        <dbReference type="Proteomes" id="UP000035199"/>
    </source>
</evidence>
<keyword evidence="2" id="KW-0812">Transmembrane</keyword>
<dbReference type="Gene3D" id="3.10.310.50">
    <property type="match status" value="1"/>
</dbReference>
<accession>A0A0G3H188</accession>
<evidence type="ECO:0000313" key="4">
    <source>
        <dbReference type="EMBL" id="AKK07141.1"/>
    </source>
</evidence>
<dbReference type="EMBL" id="CP011542">
    <property type="protein sequence ID" value="AKK07141.1"/>
    <property type="molecule type" value="Genomic_DNA"/>
</dbReference>
<evidence type="ECO:0000256" key="1">
    <source>
        <dbReference type="SAM" id="MobiDB-lite"/>
    </source>
</evidence>
<keyword evidence="5" id="KW-1185">Reference proteome</keyword>
<reference evidence="4 5" key="1">
    <citation type="journal article" date="2015" name="Genome Announc.">
        <title>Complete Genome Sequence of the Type Strain Corynebacterium mustelae DSM 45274, Isolated from Various Tissues of a Male Ferret with Lethal Sepsis.</title>
        <authorList>
            <person name="Ruckert C."/>
            <person name="Eimer J."/>
            <person name="Winkler A."/>
            <person name="Tauch A."/>
        </authorList>
    </citation>
    <scope>NUCLEOTIDE SEQUENCE [LARGE SCALE GENOMIC DNA]</scope>
    <source>
        <strain evidence="4 5">DSM 45274</strain>
    </source>
</reference>